<proteinExistence type="predicted"/>
<name>A0A1G9U8Y6_9ACTO</name>
<gene>
    <name evidence="1" type="ORF">SAMN04487766_1043</name>
</gene>
<dbReference type="RefSeq" id="WP_092608692.1">
    <property type="nucleotide sequence ID" value="NZ_FNHU01000004.1"/>
</dbReference>
<protein>
    <submittedName>
        <fullName evidence="1">Uncharacterized protein</fullName>
    </submittedName>
</protein>
<dbReference type="OrthoDB" id="3254495at2"/>
<evidence type="ECO:0000313" key="1">
    <source>
        <dbReference type="EMBL" id="SDM56358.1"/>
    </source>
</evidence>
<reference evidence="1 2" key="1">
    <citation type="submission" date="2016-10" db="EMBL/GenBank/DDBJ databases">
        <authorList>
            <person name="de Groot N.N."/>
        </authorList>
    </citation>
    <scope>NUCLEOTIDE SEQUENCE [LARGE SCALE GENOMIC DNA]</scope>
    <source>
        <strain evidence="1 2">KPR-7B</strain>
    </source>
</reference>
<accession>A0A1G9U8Y6</accession>
<dbReference type="Proteomes" id="UP000199671">
    <property type="component" value="Unassembled WGS sequence"/>
</dbReference>
<dbReference type="EMBL" id="FNHU01000004">
    <property type="protein sequence ID" value="SDM56358.1"/>
    <property type="molecule type" value="Genomic_DNA"/>
</dbReference>
<evidence type="ECO:0000313" key="2">
    <source>
        <dbReference type="Proteomes" id="UP000199671"/>
    </source>
</evidence>
<organism evidence="1 2">
    <name type="scientific">Actinomyces ruminicola</name>
    <dbReference type="NCBI Taxonomy" id="332524"/>
    <lineage>
        <taxon>Bacteria</taxon>
        <taxon>Bacillati</taxon>
        <taxon>Actinomycetota</taxon>
        <taxon>Actinomycetes</taxon>
        <taxon>Actinomycetales</taxon>
        <taxon>Actinomycetaceae</taxon>
        <taxon>Actinomyces</taxon>
    </lineage>
</organism>
<sequence>MCGDTNADEGSGPKPNLYRDALYDHYTDVGNSLSYKLTPPNGAGHVCTAVCQGAAEAWKSPASDTWVEGIDTLGSSIRTAFSNYWDDVYDAYAQEPETVEVPGEEAWKADWE</sequence>
<dbReference type="AlphaFoldDB" id="A0A1G9U8Y6"/>